<organism evidence="5 7">
    <name type="scientific">Eggerthella sinensis</name>
    <dbReference type="NCBI Taxonomy" id="242230"/>
    <lineage>
        <taxon>Bacteria</taxon>
        <taxon>Bacillati</taxon>
        <taxon>Actinomycetota</taxon>
        <taxon>Coriobacteriia</taxon>
        <taxon>Eggerthellales</taxon>
        <taxon>Eggerthellaceae</taxon>
        <taxon>Eggerthella</taxon>
    </lineage>
</organism>
<dbReference type="RefSeq" id="WP_114546420.1">
    <property type="nucleotide sequence ID" value="NZ_PPTT01000014.1"/>
</dbReference>
<dbReference type="InterPro" id="IPR050832">
    <property type="entry name" value="Bact_Acetyltransf"/>
</dbReference>
<evidence type="ECO:0000256" key="1">
    <source>
        <dbReference type="ARBA" id="ARBA00022679"/>
    </source>
</evidence>
<sequence>MNPITCLRERPDLLDRAAAWFAERWDVPAEAYRASMTACAEHPGDVPQWYAVLDDDGAIVAGCGIIENDFHDRPDLAPNLCALYVEPARRGEGIARRLLDFARRDMGARGCDRLYLVTDHERLYERCGWEFLCMATDNEGAPIRLYGAGCPKS</sequence>
<feature type="domain" description="N-acetyltransferase" evidence="3">
    <location>
        <begin position="4"/>
        <end position="153"/>
    </location>
</feature>
<evidence type="ECO:0000313" key="6">
    <source>
        <dbReference type="Proteomes" id="UP000253817"/>
    </source>
</evidence>
<name>A0A3N0IR98_9ACTN</name>
<evidence type="ECO:0000256" key="2">
    <source>
        <dbReference type="ARBA" id="ARBA00023315"/>
    </source>
</evidence>
<keyword evidence="6" id="KW-1185">Reference proteome</keyword>
<dbReference type="PROSITE" id="PS51186">
    <property type="entry name" value="GNAT"/>
    <property type="match status" value="1"/>
</dbReference>
<reference evidence="4 6" key="1">
    <citation type="journal article" date="2018" name="Elife">
        <title>Discovery and characterization of a prevalent human gut bacterial enzyme sufficient for the inactivation of a family of plant toxins.</title>
        <authorList>
            <person name="Koppel N."/>
            <person name="Bisanz J.E."/>
            <person name="Pandelia M.E."/>
            <person name="Turnbaugh P.J."/>
            <person name="Balskus E.P."/>
        </authorList>
    </citation>
    <scope>NUCLEOTIDE SEQUENCE [LARGE SCALE GENOMIC DNA]</scope>
    <source>
        <strain evidence="4 6">DSM 16107</strain>
    </source>
</reference>
<evidence type="ECO:0000313" key="7">
    <source>
        <dbReference type="Proteomes" id="UP000270112"/>
    </source>
</evidence>
<dbReference type="GO" id="GO:0016747">
    <property type="term" value="F:acyltransferase activity, transferring groups other than amino-acyl groups"/>
    <property type="evidence" value="ECO:0007669"/>
    <property type="project" value="InterPro"/>
</dbReference>
<dbReference type="OrthoDB" id="9789053at2"/>
<comment type="caution">
    <text evidence="5">The sequence shown here is derived from an EMBL/GenBank/DDBJ whole genome shotgun (WGS) entry which is preliminary data.</text>
</comment>
<evidence type="ECO:0000259" key="3">
    <source>
        <dbReference type="PROSITE" id="PS51186"/>
    </source>
</evidence>
<dbReference type="InterPro" id="IPR016181">
    <property type="entry name" value="Acyl_CoA_acyltransferase"/>
</dbReference>
<dbReference type="EMBL" id="QICC01000132">
    <property type="protein sequence ID" value="RNM39196.1"/>
    <property type="molecule type" value="Genomic_DNA"/>
</dbReference>
<dbReference type="InterPro" id="IPR000182">
    <property type="entry name" value="GNAT_dom"/>
</dbReference>
<reference evidence="5" key="3">
    <citation type="journal article" date="2019" name="Microbiol. Resour. Announc.">
        <title>Draft Genome Sequences of Type Strains of Gordonibacter faecihominis, Paraeggerthella hongkongensis, Parvibacter caecicola,Slackia equolifaciens, Slackia faecicanis, and Slackia isoflavoniconvertens.</title>
        <authorList>
            <person name="Danylec N."/>
            <person name="Stoll D.A."/>
            <person name="Dotsch A."/>
            <person name="Huch M."/>
        </authorList>
    </citation>
    <scope>NUCLEOTIDE SEQUENCE</scope>
    <source>
        <strain evidence="5">DSM 16107</strain>
    </source>
</reference>
<dbReference type="PANTHER" id="PTHR43877:SF2">
    <property type="entry name" value="AMINOALKYLPHOSPHONATE N-ACETYLTRANSFERASE-RELATED"/>
    <property type="match status" value="1"/>
</dbReference>
<dbReference type="SUPFAM" id="SSF55729">
    <property type="entry name" value="Acyl-CoA N-acyltransferases (Nat)"/>
    <property type="match status" value="1"/>
</dbReference>
<dbReference type="Gene3D" id="3.40.630.30">
    <property type="match status" value="1"/>
</dbReference>
<dbReference type="Proteomes" id="UP000270112">
    <property type="component" value="Unassembled WGS sequence"/>
</dbReference>
<dbReference type="PANTHER" id="PTHR43877">
    <property type="entry name" value="AMINOALKYLPHOSPHONATE N-ACETYLTRANSFERASE-RELATED-RELATED"/>
    <property type="match status" value="1"/>
</dbReference>
<evidence type="ECO:0000313" key="4">
    <source>
        <dbReference type="EMBL" id="RDB68610.1"/>
    </source>
</evidence>
<evidence type="ECO:0000313" key="5">
    <source>
        <dbReference type="EMBL" id="RNM39196.1"/>
    </source>
</evidence>
<dbReference type="EMBL" id="PPTT01000014">
    <property type="protein sequence ID" value="RDB68610.1"/>
    <property type="molecule type" value="Genomic_DNA"/>
</dbReference>
<protein>
    <submittedName>
        <fullName evidence="5">GNAT family N-acetyltransferase</fullName>
    </submittedName>
</protein>
<keyword evidence="1 5" id="KW-0808">Transferase</keyword>
<dbReference type="Proteomes" id="UP000253817">
    <property type="component" value="Unassembled WGS sequence"/>
</dbReference>
<proteinExistence type="predicted"/>
<reference evidence="7" key="2">
    <citation type="submission" date="2018-05" db="EMBL/GenBank/DDBJ databases">
        <title>Genome Sequencing of selected type strains of the family Eggerthellaceae.</title>
        <authorList>
            <person name="Danylec N."/>
            <person name="Stoll D.A."/>
            <person name="Doetsch A."/>
            <person name="Huch M."/>
        </authorList>
    </citation>
    <scope>NUCLEOTIDE SEQUENCE [LARGE SCALE GENOMIC DNA]</scope>
    <source>
        <strain evidence="7">DSM 16107</strain>
    </source>
</reference>
<keyword evidence="2" id="KW-0012">Acyltransferase</keyword>
<dbReference type="Pfam" id="PF13508">
    <property type="entry name" value="Acetyltransf_7"/>
    <property type="match status" value="1"/>
</dbReference>
<gene>
    <name evidence="4" type="ORF">C1876_09155</name>
    <name evidence="5" type="ORF">DMP09_16885</name>
</gene>
<dbReference type="CDD" id="cd04301">
    <property type="entry name" value="NAT_SF"/>
    <property type="match status" value="1"/>
</dbReference>
<accession>A0A3N0IR98</accession>
<dbReference type="AlphaFoldDB" id="A0A3N0IR98"/>